<protein>
    <submittedName>
        <fullName evidence="1">Uncharacterized protein</fullName>
    </submittedName>
</protein>
<dbReference type="Proteomes" id="UP001608902">
    <property type="component" value="Unassembled WGS sequence"/>
</dbReference>
<name>A0ABD6EBS8_9BILA</name>
<evidence type="ECO:0000313" key="2">
    <source>
        <dbReference type="Proteomes" id="UP001608902"/>
    </source>
</evidence>
<sequence>MVKSFLLCSAENKIGSPSSEAQGISAYQISTPASKRLIYTADYPFDLIFLWMRDDRFPSIQDKMTFQHKIVIEHRGREPHVSCNPYPAAAHTLSGIFTAYSTNRSCSTVCNITVRQTSNMVGQIKFGG</sequence>
<reference evidence="1 2" key="1">
    <citation type="submission" date="2024-08" db="EMBL/GenBank/DDBJ databases">
        <title>Gnathostoma spinigerum genome.</title>
        <authorList>
            <person name="Gonzalez-Bertolin B."/>
            <person name="Monzon S."/>
            <person name="Zaballos A."/>
            <person name="Jimenez P."/>
            <person name="Dekumyoy P."/>
            <person name="Varona S."/>
            <person name="Cuesta I."/>
            <person name="Sumanam S."/>
            <person name="Adisakwattana P."/>
            <person name="Gasser R.B."/>
            <person name="Hernandez-Gonzalez A."/>
            <person name="Young N.D."/>
            <person name="Perteguer M.J."/>
        </authorList>
    </citation>
    <scope>NUCLEOTIDE SEQUENCE [LARGE SCALE GENOMIC DNA]</scope>
    <source>
        <strain evidence="1">AL3</strain>
        <tissue evidence="1">Liver</tissue>
    </source>
</reference>
<keyword evidence="2" id="KW-1185">Reference proteome</keyword>
<dbReference type="EMBL" id="JBGFUD010002064">
    <property type="protein sequence ID" value="MFH4977106.1"/>
    <property type="molecule type" value="Genomic_DNA"/>
</dbReference>
<evidence type="ECO:0000313" key="1">
    <source>
        <dbReference type="EMBL" id="MFH4977106.1"/>
    </source>
</evidence>
<proteinExistence type="predicted"/>
<dbReference type="AlphaFoldDB" id="A0ABD6EBS8"/>
<comment type="caution">
    <text evidence="1">The sequence shown here is derived from an EMBL/GenBank/DDBJ whole genome shotgun (WGS) entry which is preliminary data.</text>
</comment>
<gene>
    <name evidence="1" type="ORF">AB6A40_003815</name>
</gene>
<organism evidence="1 2">
    <name type="scientific">Gnathostoma spinigerum</name>
    <dbReference type="NCBI Taxonomy" id="75299"/>
    <lineage>
        <taxon>Eukaryota</taxon>
        <taxon>Metazoa</taxon>
        <taxon>Ecdysozoa</taxon>
        <taxon>Nematoda</taxon>
        <taxon>Chromadorea</taxon>
        <taxon>Rhabditida</taxon>
        <taxon>Spirurina</taxon>
        <taxon>Gnathostomatomorpha</taxon>
        <taxon>Gnathostomatoidea</taxon>
        <taxon>Gnathostomatidae</taxon>
        <taxon>Gnathostoma</taxon>
    </lineage>
</organism>
<accession>A0ABD6EBS8</accession>